<organism evidence="4 5">
    <name type="scientific">Aphanomyces stellatus</name>
    <dbReference type="NCBI Taxonomy" id="120398"/>
    <lineage>
        <taxon>Eukaryota</taxon>
        <taxon>Sar</taxon>
        <taxon>Stramenopiles</taxon>
        <taxon>Oomycota</taxon>
        <taxon>Saprolegniomycetes</taxon>
        <taxon>Saprolegniales</taxon>
        <taxon>Verrucalvaceae</taxon>
        <taxon>Aphanomyces</taxon>
    </lineage>
</organism>
<evidence type="ECO:0000256" key="2">
    <source>
        <dbReference type="SAM" id="SignalP"/>
    </source>
</evidence>
<keyword evidence="1" id="KW-0812">Transmembrane</keyword>
<keyword evidence="1" id="KW-1133">Transmembrane helix</keyword>
<dbReference type="AlphaFoldDB" id="A0A485KND4"/>
<sequence>MWSPMAFVLLLPGLLRHVRAIKAIDVCASTTCVINDTWNSSRDAAILNFPCFDRDANGVVRCYPYNSDLTCTPRTNCALDPITTSPPASSTASPPSSSDGGISDETIIIAAGCILVVLFTLYCISRCLINAFHKNLADDDTHNDGGGDADNTDHYSFSSSSESSYIEQAIPVVHVVSSSFPEATLHEGETEMGHIPFATPLRRIS</sequence>
<evidence type="ECO:0000256" key="1">
    <source>
        <dbReference type="SAM" id="Phobius"/>
    </source>
</evidence>
<keyword evidence="5" id="KW-1185">Reference proteome</keyword>
<evidence type="ECO:0000313" key="4">
    <source>
        <dbReference type="EMBL" id="VFT86398.1"/>
    </source>
</evidence>
<proteinExistence type="predicted"/>
<keyword evidence="2" id="KW-0732">Signal</keyword>
<evidence type="ECO:0000313" key="3">
    <source>
        <dbReference type="EMBL" id="KAF0699926.1"/>
    </source>
</evidence>
<reference evidence="3" key="2">
    <citation type="submission" date="2019-06" db="EMBL/GenBank/DDBJ databases">
        <title>Genomics analysis of Aphanomyces spp. identifies a new class of oomycete effector associated with host adaptation.</title>
        <authorList>
            <person name="Gaulin E."/>
        </authorList>
    </citation>
    <scope>NUCLEOTIDE SEQUENCE</scope>
    <source>
        <strain evidence="3">CBS 578.67</strain>
    </source>
</reference>
<gene>
    <name evidence="4" type="primary">Aste57867_9519</name>
    <name evidence="3" type="ORF">As57867_009482</name>
    <name evidence="4" type="ORF">ASTE57867_9519</name>
</gene>
<dbReference type="EMBL" id="CAADRA010005167">
    <property type="protein sequence ID" value="VFT86398.1"/>
    <property type="molecule type" value="Genomic_DNA"/>
</dbReference>
<feature type="transmembrane region" description="Helical" evidence="1">
    <location>
        <begin position="106"/>
        <end position="124"/>
    </location>
</feature>
<reference evidence="4 5" key="1">
    <citation type="submission" date="2019-03" db="EMBL/GenBank/DDBJ databases">
        <authorList>
            <person name="Gaulin E."/>
            <person name="Dumas B."/>
        </authorList>
    </citation>
    <scope>NUCLEOTIDE SEQUENCE [LARGE SCALE GENOMIC DNA]</scope>
    <source>
        <strain evidence="4">CBS 568.67</strain>
    </source>
</reference>
<feature type="signal peptide" evidence="2">
    <location>
        <begin position="1"/>
        <end position="20"/>
    </location>
</feature>
<evidence type="ECO:0000313" key="5">
    <source>
        <dbReference type="Proteomes" id="UP000332933"/>
    </source>
</evidence>
<feature type="chain" id="PRO_5036355441" evidence="2">
    <location>
        <begin position="21"/>
        <end position="205"/>
    </location>
</feature>
<name>A0A485KND4_9STRA</name>
<dbReference type="EMBL" id="VJMH01005146">
    <property type="protein sequence ID" value="KAF0699926.1"/>
    <property type="molecule type" value="Genomic_DNA"/>
</dbReference>
<dbReference type="Proteomes" id="UP000332933">
    <property type="component" value="Unassembled WGS sequence"/>
</dbReference>
<accession>A0A485KND4</accession>
<protein>
    <submittedName>
        <fullName evidence="4">Aste57867_9519 protein</fullName>
    </submittedName>
</protein>
<keyword evidence="1" id="KW-0472">Membrane</keyword>